<comment type="similarity">
    <text evidence="1 5">Belongs to the FliD family.</text>
</comment>
<dbReference type="InterPro" id="IPR010809">
    <property type="entry name" value="FliD_C"/>
</dbReference>
<sequence>MDLSNIANNINYRYQSSSRMQIGGAVSGLDTQSIIEKLLEVEAIPLNRLNDKYLQYTNLQKAYQKVSEKIRGFYNYIGNFSLQSNLMPKTATSASNILTAQASAVASDGVYSINVLSLATNSTFTGESFAKQYSLTSLMSDIDTRYIPSNSTVKIKVGTNETTVNIDTTNTIQDVVDSLQSAFSSLGATATITFDSSNGKLNIQSDKAFQISNVSGNFTFLFRLNDASLKQVSGSYVLESSGNIGAYSSYKTLENLGIVSDTNLVINGKTILLQKTDTIANVIKKINNSVSDINAVYDDKNGKIVLTSKTTGDNLIDVSGDASLLSTLGFSTGTFVLGQTAKLDITINGYTNSVESKNNSITYNGITFNLSATGSTTVTVSTDKEKIVDRVQEFVDKWNELTDFLYTKLTENKVTGKSEDNMTEDEKLQGLLKNDSFLRRIFDKFRSFLTQSVDSKTLADLGITSGDEGKSFTNTMKGKINLDKDKLREFIDKNGTDAVWSFFGKLDGDKGLAIRIKDYSYQLTKFNGDIDTVAGVQGRLEREKRILSKRMVTMMEYLQKKEQMLWAKYSSLESALAKLSAQGGFLAQAFAQKK</sequence>
<evidence type="ECO:0000256" key="5">
    <source>
        <dbReference type="RuleBase" id="RU362066"/>
    </source>
</evidence>
<evidence type="ECO:0000256" key="2">
    <source>
        <dbReference type="ARBA" id="ARBA00011255"/>
    </source>
</evidence>
<keyword evidence="9" id="KW-1185">Reference proteome</keyword>
<evidence type="ECO:0000259" key="7">
    <source>
        <dbReference type="Pfam" id="PF07195"/>
    </source>
</evidence>
<organism evidence="8 9">
    <name type="scientific">Fervidobacterium nodosum (strain ATCC 35602 / DSM 5306 / Rt17-B1)</name>
    <dbReference type="NCBI Taxonomy" id="381764"/>
    <lineage>
        <taxon>Bacteria</taxon>
        <taxon>Thermotogati</taxon>
        <taxon>Thermotogota</taxon>
        <taxon>Thermotogae</taxon>
        <taxon>Thermotogales</taxon>
        <taxon>Fervidobacteriaceae</taxon>
        <taxon>Fervidobacterium</taxon>
    </lineage>
</organism>
<evidence type="ECO:0000256" key="1">
    <source>
        <dbReference type="ARBA" id="ARBA00009764"/>
    </source>
</evidence>
<comment type="function">
    <text evidence="5">Required for morphogenesis and for the elongation of the flagellar filament by facilitating polymerization of the flagellin monomers at the tip of growing filament. Forms a capping structure, which prevents flagellin subunits (transported through the central channel of the flagellum) from leaking out without polymerization at the distal end.</text>
</comment>
<dbReference type="Pfam" id="PF07195">
    <property type="entry name" value="FliD_C"/>
    <property type="match status" value="1"/>
</dbReference>
<dbReference type="AlphaFoldDB" id="A7HK32"/>
<keyword evidence="3" id="KW-0175">Coiled coil</keyword>
<evidence type="ECO:0000259" key="6">
    <source>
        <dbReference type="Pfam" id="PF02465"/>
    </source>
</evidence>
<keyword evidence="5" id="KW-0964">Secreted</keyword>
<protein>
    <recommendedName>
        <fullName evidence="5">Flagellar hook-associated protein 2</fullName>
        <shortName evidence="5">HAP2</shortName>
    </recommendedName>
    <alternativeName>
        <fullName evidence="5">Flagellar cap protein</fullName>
    </alternativeName>
</protein>
<dbReference type="STRING" id="381764.Fnod_0400"/>
<dbReference type="PANTHER" id="PTHR30288">
    <property type="entry name" value="FLAGELLAR CAP/ASSEMBLY PROTEIN FLID"/>
    <property type="match status" value="1"/>
</dbReference>
<dbReference type="GO" id="GO:0071973">
    <property type="term" value="P:bacterial-type flagellum-dependent cell motility"/>
    <property type="evidence" value="ECO:0007669"/>
    <property type="project" value="TreeGrafter"/>
</dbReference>
<name>A7HK32_FERNB</name>
<reference evidence="8 9" key="1">
    <citation type="submission" date="2007-07" db="EMBL/GenBank/DDBJ databases">
        <title>Complete sequence of Fervidobacterium nodosum Rt17-B1.</title>
        <authorList>
            <consortium name="US DOE Joint Genome Institute"/>
            <person name="Copeland A."/>
            <person name="Lucas S."/>
            <person name="Lapidus A."/>
            <person name="Barry K."/>
            <person name="Glavina del Rio T."/>
            <person name="Dalin E."/>
            <person name="Tice H."/>
            <person name="Pitluck S."/>
            <person name="Saunders E."/>
            <person name="Brettin T."/>
            <person name="Bruce D."/>
            <person name="Detter J.C."/>
            <person name="Han C."/>
            <person name="Schmutz J."/>
            <person name="Larimer F."/>
            <person name="Land M."/>
            <person name="Hauser L."/>
            <person name="Kyrpides N."/>
            <person name="Mikhailova N."/>
            <person name="Nelson K."/>
            <person name="Gogarten J.P."/>
            <person name="Noll K."/>
            <person name="Richardson P."/>
        </authorList>
    </citation>
    <scope>NUCLEOTIDE SEQUENCE [LARGE SCALE GENOMIC DNA]</scope>
    <source>
        <strain evidence="9">ATCC 35602 / DSM 5306 / Rt17-B1</strain>
    </source>
</reference>
<dbReference type="GO" id="GO:0009421">
    <property type="term" value="C:bacterial-type flagellum filament cap"/>
    <property type="evidence" value="ECO:0007669"/>
    <property type="project" value="InterPro"/>
</dbReference>
<keyword evidence="4 5" id="KW-0975">Bacterial flagellum</keyword>
<evidence type="ECO:0000256" key="4">
    <source>
        <dbReference type="ARBA" id="ARBA00023143"/>
    </source>
</evidence>
<keyword evidence="8" id="KW-0969">Cilium</keyword>
<evidence type="ECO:0000256" key="3">
    <source>
        <dbReference type="ARBA" id="ARBA00023054"/>
    </source>
</evidence>
<dbReference type="GO" id="GO:0005576">
    <property type="term" value="C:extracellular region"/>
    <property type="evidence" value="ECO:0007669"/>
    <property type="project" value="UniProtKB-SubCell"/>
</dbReference>
<dbReference type="InterPro" id="IPR003481">
    <property type="entry name" value="FliD_N"/>
</dbReference>
<evidence type="ECO:0000313" key="8">
    <source>
        <dbReference type="EMBL" id="ABS60265.1"/>
    </source>
</evidence>
<evidence type="ECO:0000313" key="9">
    <source>
        <dbReference type="Proteomes" id="UP000002415"/>
    </source>
</evidence>
<dbReference type="OrthoDB" id="41230at2"/>
<comment type="subunit">
    <text evidence="2 5">Homopentamer.</text>
</comment>
<feature type="domain" description="Flagellar hook-associated protein 2 C-terminal" evidence="7">
    <location>
        <begin position="345"/>
        <end position="580"/>
    </location>
</feature>
<keyword evidence="8" id="KW-0966">Cell projection</keyword>
<dbReference type="PANTHER" id="PTHR30288:SF0">
    <property type="entry name" value="FLAGELLAR HOOK-ASSOCIATED PROTEIN 2"/>
    <property type="match status" value="1"/>
</dbReference>
<dbReference type="eggNOG" id="COG1345">
    <property type="taxonomic scope" value="Bacteria"/>
</dbReference>
<dbReference type="EMBL" id="CP000771">
    <property type="protein sequence ID" value="ABS60265.1"/>
    <property type="molecule type" value="Genomic_DNA"/>
</dbReference>
<dbReference type="Pfam" id="PF02465">
    <property type="entry name" value="FliD_N"/>
    <property type="match status" value="1"/>
</dbReference>
<feature type="domain" description="Flagellar hook-associated protein 2 N-terminal" evidence="6">
    <location>
        <begin position="27"/>
        <end position="121"/>
    </location>
</feature>
<accession>A7HK32</accession>
<dbReference type="GO" id="GO:0009424">
    <property type="term" value="C:bacterial-type flagellum hook"/>
    <property type="evidence" value="ECO:0007669"/>
    <property type="project" value="UniProtKB-UniRule"/>
</dbReference>
<dbReference type="Proteomes" id="UP000002415">
    <property type="component" value="Chromosome"/>
</dbReference>
<comment type="subcellular location">
    <subcellularLocation>
        <location evidence="5">Secreted</location>
    </subcellularLocation>
    <subcellularLocation>
        <location evidence="5">Bacterial flagellum</location>
    </subcellularLocation>
</comment>
<proteinExistence type="inferred from homology"/>
<keyword evidence="8" id="KW-0282">Flagellum</keyword>
<reference evidence="8 9" key="2">
    <citation type="journal article" date="2009" name="Proc. Natl. Acad. Sci. U.S.A.">
        <title>On the chimeric nature, thermophilic origin, and phylogenetic placement of the Thermotogales.</title>
        <authorList>
            <person name="Zhaxybayeva O."/>
            <person name="Swithers K.S."/>
            <person name="Lapierre P."/>
            <person name="Fournier G.P."/>
            <person name="Bickhart D.M."/>
            <person name="DeBoy R.T."/>
            <person name="Nelson K.E."/>
            <person name="Nesbo C.L."/>
            <person name="Doolittle W.F."/>
            <person name="Gogarten J.P."/>
            <person name="Noll K.M."/>
        </authorList>
    </citation>
    <scope>NUCLEOTIDE SEQUENCE [LARGE SCALE GENOMIC DNA]</scope>
    <source>
        <strain evidence="9">ATCC 35602 / DSM 5306 / Rt17-B1</strain>
    </source>
</reference>
<dbReference type="KEGG" id="fno:Fnod_0400"/>
<dbReference type="InterPro" id="IPR040026">
    <property type="entry name" value="FliD"/>
</dbReference>
<dbReference type="GO" id="GO:0007155">
    <property type="term" value="P:cell adhesion"/>
    <property type="evidence" value="ECO:0007669"/>
    <property type="project" value="InterPro"/>
</dbReference>
<dbReference type="RefSeq" id="WP_011993585.1">
    <property type="nucleotide sequence ID" value="NC_009718.1"/>
</dbReference>
<dbReference type="HOGENOM" id="CLU_015182_0_2_0"/>
<gene>
    <name evidence="8" type="ordered locus">Fnod_0400</name>
</gene>